<dbReference type="PIRSF" id="PIRSF003095">
    <property type="entry name" value="Trigger_factor"/>
    <property type="match status" value="1"/>
</dbReference>
<sequence length="439" mass="48115">MKYTVRAREGETQTILVQLDATEVTERLRTFYMAAAQNAGLKPAAGLTAKQLVEQELDHDEIGRSASETVASRTAPAVLDQAGVDIMGVPNYGCYGYAESGKTFAFDIVATVKPNMELDSYGPVALPEIDSEVDEGDIDDFVSSVARYHPDSVADESTNEVGANSLVSLAMETWREGKRVDGLCFEEREYQLGKGDMPEGFDEGILGARVGETRTVEFSAPVPNRRSRGVFPVRSYTATATVKAILKQVEPTIDDAWVARNITACASVAQLREKARRELQQQATEQSHGYLLYRAADAVSQRLTEPVPDSAFASHYAELLQGFRGELVSRGITEQDYLSENNMSADELKHRLMSQTREQVRQGLALDAMARHHGIKITQSELKAYLGKTSQGNPDETLDDLKAHGGLRRAEEAALRAKTNEWLVETARPIEAEGPNGAV</sequence>
<name>A0ABV1JDV5_9ACTN</name>
<dbReference type="InterPro" id="IPR036611">
    <property type="entry name" value="Trigger_fac_ribosome-bd_sf"/>
</dbReference>
<evidence type="ECO:0000256" key="1">
    <source>
        <dbReference type="ARBA" id="ARBA00000971"/>
    </source>
</evidence>
<keyword evidence="6" id="KW-0132">Cell division</keyword>
<keyword evidence="8" id="KW-0143">Chaperone</keyword>
<keyword evidence="10" id="KW-0131">Cell cycle</keyword>
<evidence type="ECO:0000256" key="3">
    <source>
        <dbReference type="ARBA" id="ARBA00005464"/>
    </source>
</evidence>
<evidence type="ECO:0000256" key="2">
    <source>
        <dbReference type="ARBA" id="ARBA00004496"/>
    </source>
</evidence>
<dbReference type="InterPro" id="IPR001179">
    <property type="entry name" value="PPIase_FKBP_dom"/>
</dbReference>
<dbReference type="Gene3D" id="3.10.50.40">
    <property type="match status" value="1"/>
</dbReference>
<dbReference type="InterPro" id="IPR037041">
    <property type="entry name" value="Trigger_fac_C_sf"/>
</dbReference>
<accession>A0ABV1JDV5</accession>
<evidence type="ECO:0000313" key="16">
    <source>
        <dbReference type="Proteomes" id="UP001487305"/>
    </source>
</evidence>
<dbReference type="Pfam" id="PF00254">
    <property type="entry name" value="FKBP_C"/>
    <property type="match status" value="1"/>
</dbReference>
<feature type="domain" description="PPIase FKBP-type" evidence="12">
    <location>
        <begin position="164"/>
        <end position="219"/>
    </location>
</feature>
<evidence type="ECO:0000259" key="12">
    <source>
        <dbReference type="Pfam" id="PF00254"/>
    </source>
</evidence>
<dbReference type="EC" id="5.2.1.8" evidence="4"/>
<evidence type="ECO:0000256" key="7">
    <source>
        <dbReference type="ARBA" id="ARBA00023110"/>
    </source>
</evidence>
<organism evidence="15 16">
    <name type="scientific">Raoultibacter massiliensis</name>
    <dbReference type="NCBI Taxonomy" id="1852371"/>
    <lineage>
        <taxon>Bacteria</taxon>
        <taxon>Bacillati</taxon>
        <taxon>Actinomycetota</taxon>
        <taxon>Coriobacteriia</taxon>
        <taxon>Eggerthellales</taxon>
        <taxon>Eggerthellaceae</taxon>
        <taxon>Raoultibacter</taxon>
    </lineage>
</organism>
<reference evidence="15 16" key="1">
    <citation type="submission" date="2024-04" db="EMBL/GenBank/DDBJ databases">
        <title>Human intestinal bacterial collection.</title>
        <authorList>
            <person name="Pauvert C."/>
            <person name="Hitch T.C.A."/>
            <person name="Clavel T."/>
        </authorList>
    </citation>
    <scope>NUCLEOTIDE SEQUENCE [LARGE SCALE GENOMIC DNA]</scope>
    <source>
        <strain evidence="15 16">CLA-KB-H42</strain>
    </source>
</reference>
<evidence type="ECO:0000256" key="8">
    <source>
        <dbReference type="ARBA" id="ARBA00023186"/>
    </source>
</evidence>
<keyword evidence="9" id="KW-0413">Isomerase</keyword>
<feature type="domain" description="Trigger factor ribosome-binding bacterial" evidence="13">
    <location>
        <begin position="1"/>
        <end position="142"/>
    </location>
</feature>
<evidence type="ECO:0000256" key="5">
    <source>
        <dbReference type="ARBA" id="ARBA00016902"/>
    </source>
</evidence>
<gene>
    <name evidence="15" type="ORF">AAA083_09660</name>
</gene>
<dbReference type="Pfam" id="PF05698">
    <property type="entry name" value="Trigger_C"/>
    <property type="match status" value="1"/>
</dbReference>
<evidence type="ECO:0000256" key="11">
    <source>
        <dbReference type="ARBA" id="ARBA00029986"/>
    </source>
</evidence>
<protein>
    <recommendedName>
        <fullName evidence="5">Trigger factor</fullName>
        <ecNumber evidence="4">5.2.1.8</ecNumber>
    </recommendedName>
    <alternativeName>
        <fullName evidence="11">PPIase</fullName>
    </alternativeName>
</protein>
<dbReference type="Gene3D" id="1.10.3120.10">
    <property type="entry name" value="Trigger factor, C-terminal domain"/>
    <property type="match status" value="1"/>
</dbReference>
<dbReference type="InterPro" id="IPR005215">
    <property type="entry name" value="Trig_fac"/>
</dbReference>
<keyword evidence="7" id="KW-0697">Rotamase</keyword>
<dbReference type="InterPro" id="IPR027304">
    <property type="entry name" value="Trigger_fact/SurA_dom_sf"/>
</dbReference>
<dbReference type="SUPFAM" id="SSF54534">
    <property type="entry name" value="FKBP-like"/>
    <property type="match status" value="1"/>
</dbReference>
<comment type="caution">
    <text evidence="15">The sequence shown here is derived from an EMBL/GenBank/DDBJ whole genome shotgun (WGS) entry which is preliminary data.</text>
</comment>
<dbReference type="Proteomes" id="UP001487305">
    <property type="component" value="Unassembled WGS sequence"/>
</dbReference>
<dbReference type="InterPro" id="IPR008881">
    <property type="entry name" value="Trigger_fac_ribosome-bd_bac"/>
</dbReference>
<dbReference type="Pfam" id="PF05697">
    <property type="entry name" value="Trigger_N"/>
    <property type="match status" value="1"/>
</dbReference>
<comment type="similarity">
    <text evidence="3">Belongs to the FKBP-type PPIase family. Tig subfamily.</text>
</comment>
<evidence type="ECO:0000256" key="9">
    <source>
        <dbReference type="ARBA" id="ARBA00023235"/>
    </source>
</evidence>
<evidence type="ECO:0000259" key="13">
    <source>
        <dbReference type="Pfam" id="PF05697"/>
    </source>
</evidence>
<feature type="domain" description="Trigger factor C-terminal" evidence="14">
    <location>
        <begin position="267"/>
        <end position="425"/>
    </location>
</feature>
<evidence type="ECO:0000256" key="6">
    <source>
        <dbReference type="ARBA" id="ARBA00022618"/>
    </source>
</evidence>
<evidence type="ECO:0000313" key="15">
    <source>
        <dbReference type="EMBL" id="MEQ3363239.1"/>
    </source>
</evidence>
<evidence type="ECO:0000256" key="10">
    <source>
        <dbReference type="ARBA" id="ARBA00023306"/>
    </source>
</evidence>
<dbReference type="EMBL" id="JBBNOP010000007">
    <property type="protein sequence ID" value="MEQ3363239.1"/>
    <property type="molecule type" value="Genomic_DNA"/>
</dbReference>
<comment type="subcellular location">
    <subcellularLocation>
        <location evidence="2">Cytoplasm</location>
    </subcellularLocation>
</comment>
<proteinExistence type="inferred from homology"/>
<dbReference type="SUPFAM" id="SSF102735">
    <property type="entry name" value="Trigger factor ribosome-binding domain"/>
    <property type="match status" value="1"/>
</dbReference>
<evidence type="ECO:0000259" key="14">
    <source>
        <dbReference type="Pfam" id="PF05698"/>
    </source>
</evidence>
<dbReference type="InterPro" id="IPR008880">
    <property type="entry name" value="Trigger_fac_C"/>
</dbReference>
<dbReference type="RefSeq" id="WP_349227552.1">
    <property type="nucleotide sequence ID" value="NZ_JBBNOP010000007.1"/>
</dbReference>
<keyword evidence="16" id="KW-1185">Reference proteome</keyword>
<dbReference type="SUPFAM" id="SSF109998">
    <property type="entry name" value="Triger factor/SurA peptide-binding domain-like"/>
    <property type="match status" value="1"/>
</dbReference>
<dbReference type="InterPro" id="IPR046357">
    <property type="entry name" value="PPIase_dom_sf"/>
</dbReference>
<evidence type="ECO:0000256" key="4">
    <source>
        <dbReference type="ARBA" id="ARBA00013194"/>
    </source>
</evidence>
<comment type="catalytic activity">
    <reaction evidence="1">
        <text>[protein]-peptidylproline (omega=180) = [protein]-peptidylproline (omega=0)</text>
        <dbReference type="Rhea" id="RHEA:16237"/>
        <dbReference type="Rhea" id="RHEA-COMP:10747"/>
        <dbReference type="Rhea" id="RHEA-COMP:10748"/>
        <dbReference type="ChEBI" id="CHEBI:83833"/>
        <dbReference type="ChEBI" id="CHEBI:83834"/>
        <dbReference type="EC" id="5.2.1.8"/>
    </reaction>
</comment>